<dbReference type="Proteomes" id="UP000177276">
    <property type="component" value="Unassembled WGS sequence"/>
</dbReference>
<reference evidence="6 7" key="1">
    <citation type="journal article" date="2016" name="Nat. Commun.">
        <title>Thousands of microbial genomes shed light on interconnected biogeochemical processes in an aquifer system.</title>
        <authorList>
            <person name="Anantharaman K."/>
            <person name="Brown C.T."/>
            <person name="Hug L.A."/>
            <person name="Sharon I."/>
            <person name="Castelle C.J."/>
            <person name="Probst A.J."/>
            <person name="Thomas B.C."/>
            <person name="Singh A."/>
            <person name="Wilkins M.J."/>
            <person name="Karaoz U."/>
            <person name="Brodie E.L."/>
            <person name="Williams K.H."/>
            <person name="Hubbard S.S."/>
            <person name="Banfield J.F."/>
        </authorList>
    </citation>
    <scope>NUCLEOTIDE SEQUENCE [LARGE SCALE GENOMIC DNA]</scope>
</reference>
<evidence type="ECO:0000256" key="5">
    <source>
        <dbReference type="SAM" id="Phobius"/>
    </source>
</evidence>
<evidence type="ECO:0000313" key="6">
    <source>
        <dbReference type="EMBL" id="OHB12943.1"/>
    </source>
</evidence>
<feature type="transmembrane region" description="Helical" evidence="5">
    <location>
        <begin position="23"/>
        <end position="42"/>
    </location>
</feature>
<dbReference type="InterPro" id="IPR019109">
    <property type="entry name" value="MamF_MmsF"/>
</dbReference>
<keyword evidence="4 5" id="KW-0472">Membrane</keyword>
<evidence type="ECO:0008006" key="8">
    <source>
        <dbReference type="Google" id="ProtNLM"/>
    </source>
</evidence>
<dbReference type="Pfam" id="PF09685">
    <property type="entry name" value="MamF_MmsF"/>
    <property type="match status" value="1"/>
</dbReference>
<dbReference type="AlphaFoldDB" id="A0A1G2UU67"/>
<keyword evidence="2 5" id="KW-0812">Transmembrane</keyword>
<dbReference type="EMBL" id="MHWS01000001">
    <property type="protein sequence ID" value="OHB12943.1"/>
    <property type="molecule type" value="Genomic_DNA"/>
</dbReference>
<comment type="subcellular location">
    <subcellularLocation>
        <location evidence="1">Membrane</location>
        <topology evidence="1">Multi-pass membrane protein</topology>
    </subcellularLocation>
</comment>
<accession>A0A1G2UU67</accession>
<sequence>MDSQNNQNKGQNSSEKEKANNNTVMAVLSYIGPLVIISYLVSRSNQFVKFHIKQGLVLFGIEIILWILGSVMFSLWFLINIVNLFTLVLSIMGIVNVLQGKEKELPITGKFAKIFSI</sequence>
<evidence type="ECO:0000256" key="3">
    <source>
        <dbReference type="ARBA" id="ARBA00022989"/>
    </source>
</evidence>
<name>A0A1G2UU67_9BACT</name>
<protein>
    <recommendedName>
        <fullName evidence="8">Import component protein</fullName>
    </recommendedName>
</protein>
<comment type="caution">
    <text evidence="6">The sequence shown here is derived from an EMBL/GenBank/DDBJ whole genome shotgun (WGS) entry which is preliminary data.</text>
</comment>
<feature type="transmembrane region" description="Helical" evidence="5">
    <location>
        <begin position="81"/>
        <end position="98"/>
    </location>
</feature>
<evidence type="ECO:0000313" key="7">
    <source>
        <dbReference type="Proteomes" id="UP000177276"/>
    </source>
</evidence>
<organism evidence="6 7">
    <name type="scientific">Candidatus Zambryskibacteria bacterium RIFCSPLOWO2_12_FULL_39_16</name>
    <dbReference type="NCBI Taxonomy" id="1802775"/>
    <lineage>
        <taxon>Bacteria</taxon>
        <taxon>Candidatus Zambryskiibacteriota</taxon>
    </lineage>
</organism>
<feature type="transmembrane region" description="Helical" evidence="5">
    <location>
        <begin position="54"/>
        <end position="75"/>
    </location>
</feature>
<keyword evidence="3 5" id="KW-1133">Transmembrane helix</keyword>
<evidence type="ECO:0000256" key="2">
    <source>
        <dbReference type="ARBA" id="ARBA00022692"/>
    </source>
</evidence>
<evidence type="ECO:0000256" key="4">
    <source>
        <dbReference type="ARBA" id="ARBA00023136"/>
    </source>
</evidence>
<gene>
    <name evidence="6" type="ORF">A3G46_01775</name>
</gene>
<evidence type="ECO:0000256" key="1">
    <source>
        <dbReference type="ARBA" id="ARBA00004141"/>
    </source>
</evidence>
<proteinExistence type="predicted"/>